<evidence type="ECO:0000256" key="2">
    <source>
        <dbReference type="SAM" id="Phobius"/>
    </source>
</evidence>
<dbReference type="PANTHER" id="PTHR37422:SF13">
    <property type="entry name" value="LIPOPOLYSACCHARIDE BIOSYNTHESIS PROTEIN PA4999-RELATED"/>
    <property type="match status" value="1"/>
</dbReference>
<dbReference type="AlphaFoldDB" id="A0A508X961"/>
<dbReference type="EMBL" id="NBUC01000147">
    <property type="protein sequence ID" value="PLT96010.1"/>
    <property type="molecule type" value="Genomic_DNA"/>
</dbReference>
<keyword evidence="2" id="KW-0472">Membrane</keyword>
<evidence type="ECO:0000313" key="4">
    <source>
        <dbReference type="EMBL" id="VTZ64375.1"/>
    </source>
</evidence>
<evidence type="ECO:0000256" key="1">
    <source>
        <dbReference type="SAM" id="MobiDB-lite"/>
    </source>
</evidence>
<gene>
    <name evidence="3" type="ORF">BMJ33_29035</name>
    <name evidence="4" type="ORF">EMEDMD4_580009</name>
</gene>
<dbReference type="OMA" id="YEWISGS"/>
<evidence type="ECO:0008006" key="6">
    <source>
        <dbReference type="Google" id="ProtNLM"/>
    </source>
</evidence>
<feature type="transmembrane region" description="Helical" evidence="2">
    <location>
        <begin position="373"/>
        <end position="401"/>
    </location>
</feature>
<feature type="transmembrane region" description="Helical" evidence="2">
    <location>
        <begin position="117"/>
        <end position="133"/>
    </location>
</feature>
<feature type="compositionally biased region" description="Basic residues" evidence="1">
    <location>
        <begin position="1"/>
        <end position="13"/>
    </location>
</feature>
<feature type="transmembrane region" description="Helical" evidence="2">
    <location>
        <begin position="139"/>
        <end position="156"/>
    </location>
</feature>
<dbReference type="InterPro" id="IPR051533">
    <property type="entry name" value="WaaL-like"/>
</dbReference>
<reference evidence="3" key="1">
    <citation type="submission" date="2017-04" db="EMBL/GenBank/DDBJ databases">
        <authorList>
            <person name="Porter S."/>
            <person name="Friesen M.L."/>
            <person name="Faber-Hammond J."/>
        </authorList>
    </citation>
    <scope>NUCLEOTIDE SEQUENCE</scope>
    <source>
        <strain evidence="3">Str16</strain>
    </source>
</reference>
<feature type="transmembrane region" description="Helical" evidence="2">
    <location>
        <begin position="88"/>
        <end position="105"/>
    </location>
</feature>
<dbReference type="PANTHER" id="PTHR37422">
    <property type="entry name" value="TEICHURONIC ACID BIOSYNTHESIS PROTEIN TUAE"/>
    <property type="match status" value="1"/>
</dbReference>
<sequence length="514" mass="56343">MARARGHRVRKVSRSASGPVQPLSGFPASSGSERWPKFETSAMSIIASRAGEAGAKGKTALNRLLIILFVTAIAVPWIIPVGALRMSAYRMTLCIVVIPCLVHWLSGRAGPIRFSDFAIILFAFWKGLSLAVLHGEEAVQAIGISFVETLGPYFLARCCVRSAEDFEVFAKALFVVIAALLPLILLETVTGWKATLRIFAFVLPTYPDDPMMRAGFWRAQGPFEHPILCGVVCSVGFVLAFLVLGYARPPLDRYSKAGTIAFTVALSLSAGPLLGIALQSLLIAWKRLADAIGPRPLWLMTVTLSALALCTSWITGRSLVALVGRLTFDPMSYWSRNLIWEVGWVSVSNHPAFGTGLGRWDRPEWMVSSIDNFWLSTAVTHGLPALLFIIASVAICLVAVGRKTGLHEKLREYRSAYVISVFSWCAVGQTVHLWDGALVIVLFLLGSGLWLLDVDANEAHPYPASDRLRRKRIDSVGVRRPGHRRPPRGSRRSPNLAEHRFGATIPKHYPGPSE</sequence>
<dbReference type="Proteomes" id="UP001190825">
    <property type="component" value="Unassembled WGS sequence"/>
</dbReference>
<feature type="region of interest" description="Disordered" evidence="1">
    <location>
        <begin position="1"/>
        <end position="34"/>
    </location>
</feature>
<evidence type="ECO:0000313" key="3">
    <source>
        <dbReference type="EMBL" id="PLT96010.1"/>
    </source>
</evidence>
<reference evidence="3 5" key="2">
    <citation type="journal article" date="2018" name="FEMS Microbiol. Ecol.">
        <title>Co-invading symbiotic mutualists of Medicago polymorpha retain high ancestral diversity and contain diverse accessory genomes.</title>
        <authorList>
            <person name="Porter S.S."/>
            <person name="Faber-Hammond J.J."/>
            <person name="Friesen M.L."/>
        </authorList>
    </citation>
    <scope>NUCLEOTIDE SEQUENCE [LARGE SCALE GENOMIC DNA]</scope>
    <source>
        <strain evidence="3 5">Str16</strain>
    </source>
</reference>
<keyword evidence="2" id="KW-0812">Transmembrane</keyword>
<proteinExistence type="predicted"/>
<organism evidence="4">
    <name type="scientific">Sinorhizobium medicae</name>
    <dbReference type="NCBI Taxonomy" id="110321"/>
    <lineage>
        <taxon>Bacteria</taxon>
        <taxon>Pseudomonadati</taxon>
        <taxon>Pseudomonadota</taxon>
        <taxon>Alphaproteobacteria</taxon>
        <taxon>Hyphomicrobiales</taxon>
        <taxon>Rhizobiaceae</taxon>
        <taxon>Sinorhizobium/Ensifer group</taxon>
        <taxon>Sinorhizobium</taxon>
    </lineage>
</organism>
<keyword evidence="5" id="KW-1185">Reference proteome</keyword>
<reference evidence="4" key="3">
    <citation type="submission" date="2019-06" db="EMBL/GenBank/DDBJ databases">
        <authorList>
            <person name="Le Quere A."/>
            <person name="Colella S."/>
        </authorList>
    </citation>
    <scope>NUCLEOTIDE SEQUENCE</scope>
    <source>
        <strain evidence="4">EmedicaeMD41</strain>
    </source>
</reference>
<accession>A0A508X961</accession>
<name>A0A508X961_9HYPH</name>
<dbReference type="EMBL" id="CABFNB010000126">
    <property type="protein sequence ID" value="VTZ64375.1"/>
    <property type="molecule type" value="Genomic_DNA"/>
</dbReference>
<protein>
    <recommendedName>
        <fullName evidence="6">O-antigen ligase domain-containing protein</fullName>
    </recommendedName>
</protein>
<evidence type="ECO:0000313" key="5">
    <source>
        <dbReference type="Proteomes" id="UP001190825"/>
    </source>
</evidence>
<feature type="transmembrane region" description="Helical" evidence="2">
    <location>
        <begin position="437"/>
        <end position="454"/>
    </location>
</feature>
<feature type="transmembrane region" description="Helical" evidence="2">
    <location>
        <begin position="227"/>
        <end position="247"/>
    </location>
</feature>
<keyword evidence="2" id="KW-1133">Transmembrane helix</keyword>
<dbReference type="Proteomes" id="UP000507954">
    <property type="component" value="Unassembled WGS sequence"/>
</dbReference>
<feature type="transmembrane region" description="Helical" evidence="2">
    <location>
        <begin position="259"/>
        <end position="285"/>
    </location>
</feature>
<feature type="region of interest" description="Disordered" evidence="1">
    <location>
        <begin position="475"/>
        <end position="514"/>
    </location>
</feature>
<feature type="transmembrane region" description="Helical" evidence="2">
    <location>
        <begin position="297"/>
        <end position="316"/>
    </location>
</feature>
<feature type="transmembrane region" description="Helical" evidence="2">
    <location>
        <begin position="168"/>
        <end position="185"/>
    </location>
</feature>
<feature type="transmembrane region" description="Helical" evidence="2">
    <location>
        <begin position="64"/>
        <end position="82"/>
    </location>
</feature>
<feature type="compositionally biased region" description="Basic residues" evidence="1">
    <location>
        <begin position="480"/>
        <end position="491"/>
    </location>
</feature>